<keyword evidence="2" id="KW-1185">Reference proteome</keyword>
<dbReference type="VEuPathDB" id="FungiDB:AMAG_17723"/>
<gene>
    <name evidence="1" type="ORF">AMAG_17723</name>
</gene>
<accession>A0A0L0RXW6</accession>
<proteinExistence type="predicted"/>
<evidence type="ECO:0000313" key="2">
    <source>
        <dbReference type="Proteomes" id="UP000054350"/>
    </source>
</evidence>
<reference evidence="2" key="2">
    <citation type="submission" date="2009-11" db="EMBL/GenBank/DDBJ databases">
        <title>The Genome Sequence of Allomyces macrogynus strain ATCC 38327.</title>
        <authorList>
            <consortium name="The Broad Institute Genome Sequencing Platform"/>
            <person name="Russ C."/>
            <person name="Cuomo C."/>
            <person name="Shea T."/>
            <person name="Young S.K."/>
            <person name="Zeng Q."/>
            <person name="Koehrsen M."/>
            <person name="Haas B."/>
            <person name="Borodovsky M."/>
            <person name="Guigo R."/>
            <person name="Alvarado L."/>
            <person name="Berlin A."/>
            <person name="Borenstein D."/>
            <person name="Chen Z."/>
            <person name="Engels R."/>
            <person name="Freedman E."/>
            <person name="Gellesch M."/>
            <person name="Goldberg J."/>
            <person name="Griggs A."/>
            <person name="Gujja S."/>
            <person name="Heiman D."/>
            <person name="Hepburn T."/>
            <person name="Howarth C."/>
            <person name="Jen D."/>
            <person name="Larson L."/>
            <person name="Lewis B."/>
            <person name="Mehta T."/>
            <person name="Park D."/>
            <person name="Pearson M."/>
            <person name="Roberts A."/>
            <person name="Saif S."/>
            <person name="Shenoy N."/>
            <person name="Sisk P."/>
            <person name="Stolte C."/>
            <person name="Sykes S."/>
            <person name="Walk T."/>
            <person name="White J."/>
            <person name="Yandava C."/>
            <person name="Burger G."/>
            <person name="Gray M.W."/>
            <person name="Holland P.W.H."/>
            <person name="King N."/>
            <person name="Lang F.B.F."/>
            <person name="Roger A.J."/>
            <person name="Ruiz-Trillo I."/>
            <person name="Lander E."/>
            <person name="Nusbaum C."/>
        </authorList>
    </citation>
    <scope>NUCLEOTIDE SEQUENCE [LARGE SCALE GENOMIC DNA]</scope>
    <source>
        <strain evidence="2">ATCC 38327</strain>
    </source>
</reference>
<name>A0A0L0RXW6_ALLM3</name>
<organism evidence="1 2">
    <name type="scientific">Allomyces macrogynus (strain ATCC 38327)</name>
    <name type="common">Allomyces javanicus var. macrogynus</name>
    <dbReference type="NCBI Taxonomy" id="578462"/>
    <lineage>
        <taxon>Eukaryota</taxon>
        <taxon>Fungi</taxon>
        <taxon>Fungi incertae sedis</taxon>
        <taxon>Blastocladiomycota</taxon>
        <taxon>Blastocladiomycetes</taxon>
        <taxon>Blastocladiales</taxon>
        <taxon>Blastocladiaceae</taxon>
        <taxon>Allomyces</taxon>
    </lineage>
</organism>
<dbReference type="AlphaFoldDB" id="A0A0L0RXW6"/>
<dbReference type="Proteomes" id="UP000054350">
    <property type="component" value="Unassembled WGS sequence"/>
</dbReference>
<protein>
    <submittedName>
        <fullName evidence="1">Uncharacterized protein</fullName>
    </submittedName>
</protein>
<sequence>MQLESSGPVRHEHLPRNNERCSRSASICLSFSTRRGPRAVPLRRSIAFGRAARRSETRPLYSIASWAVTMNALHVRPHPPSSITTRRARRTERAMIWFASIARSLPPTPAPRHHLPSSEAGPLRAWAGPRRDLHVTPVRRRCENRGRMLHSGHFSDVGDQVVIVVDRRARVIARRGCQTRWENTDHFLLAAMPRTAPGTTCKLKSGCELSPSKMLRSLIQCRSCLGCYYLGDPESPRHSNSRND</sequence>
<dbReference type="EMBL" id="GG745328">
    <property type="protein sequence ID" value="KNE54944.1"/>
    <property type="molecule type" value="Genomic_DNA"/>
</dbReference>
<evidence type="ECO:0000313" key="1">
    <source>
        <dbReference type="EMBL" id="KNE54944.1"/>
    </source>
</evidence>
<reference evidence="1 2" key="1">
    <citation type="submission" date="2009-11" db="EMBL/GenBank/DDBJ databases">
        <title>Annotation of Allomyces macrogynus ATCC 38327.</title>
        <authorList>
            <consortium name="The Broad Institute Genome Sequencing Platform"/>
            <person name="Russ C."/>
            <person name="Cuomo C."/>
            <person name="Burger G."/>
            <person name="Gray M.W."/>
            <person name="Holland P.W.H."/>
            <person name="King N."/>
            <person name="Lang F.B.F."/>
            <person name="Roger A.J."/>
            <person name="Ruiz-Trillo I."/>
            <person name="Young S.K."/>
            <person name="Zeng Q."/>
            <person name="Gargeya S."/>
            <person name="Fitzgerald M."/>
            <person name="Haas B."/>
            <person name="Abouelleil A."/>
            <person name="Alvarado L."/>
            <person name="Arachchi H.M."/>
            <person name="Berlin A."/>
            <person name="Chapman S.B."/>
            <person name="Gearin G."/>
            <person name="Goldberg J."/>
            <person name="Griggs A."/>
            <person name="Gujja S."/>
            <person name="Hansen M."/>
            <person name="Heiman D."/>
            <person name="Howarth C."/>
            <person name="Larimer J."/>
            <person name="Lui A."/>
            <person name="MacDonald P.J.P."/>
            <person name="McCowen C."/>
            <person name="Montmayeur A."/>
            <person name="Murphy C."/>
            <person name="Neiman D."/>
            <person name="Pearson M."/>
            <person name="Priest M."/>
            <person name="Roberts A."/>
            <person name="Saif S."/>
            <person name="Shea T."/>
            <person name="Sisk P."/>
            <person name="Stolte C."/>
            <person name="Sykes S."/>
            <person name="Wortman J."/>
            <person name="Nusbaum C."/>
            <person name="Birren B."/>
        </authorList>
    </citation>
    <scope>NUCLEOTIDE SEQUENCE [LARGE SCALE GENOMIC DNA]</scope>
    <source>
        <strain evidence="1 2">ATCC 38327</strain>
    </source>
</reference>